<name>A0A9Q5HZ55_SANBA</name>
<gene>
    <name evidence="2" type="ORF">A7U60_g4179</name>
</gene>
<comment type="caution">
    <text evidence="2">The sequence shown here is derived from an EMBL/GenBank/DDBJ whole genome shotgun (WGS) entry which is preliminary data.</text>
</comment>
<feature type="region of interest" description="Disordered" evidence="1">
    <location>
        <begin position="270"/>
        <end position="291"/>
    </location>
</feature>
<reference evidence="2" key="1">
    <citation type="submission" date="2016-06" db="EMBL/GenBank/DDBJ databases">
        <title>Draft Genome sequence of the fungus Inonotus baumii.</title>
        <authorList>
            <person name="Zhu H."/>
            <person name="Lin W."/>
        </authorList>
    </citation>
    <scope>NUCLEOTIDE SEQUENCE</scope>
    <source>
        <strain evidence="2">821</strain>
    </source>
</reference>
<evidence type="ECO:0000313" key="3">
    <source>
        <dbReference type="Proteomes" id="UP000757232"/>
    </source>
</evidence>
<evidence type="ECO:0000256" key="1">
    <source>
        <dbReference type="SAM" id="MobiDB-lite"/>
    </source>
</evidence>
<dbReference type="AlphaFoldDB" id="A0A9Q5HZ55"/>
<dbReference type="OrthoDB" id="3263750at2759"/>
<proteinExistence type="predicted"/>
<organism evidence="2 3">
    <name type="scientific">Sanghuangporus baumii</name>
    <name type="common">Phellinus baumii</name>
    <dbReference type="NCBI Taxonomy" id="108892"/>
    <lineage>
        <taxon>Eukaryota</taxon>
        <taxon>Fungi</taxon>
        <taxon>Dikarya</taxon>
        <taxon>Basidiomycota</taxon>
        <taxon>Agaricomycotina</taxon>
        <taxon>Agaricomycetes</taxon>
        <taxon>Hymenochaetales</taxon>
        <taxon>Hymenochaetaceae</taxon>
        <taxon>Sanghuangporus</taxon>
    </lineage>
</organism>
<dbReference type="Proteomes" id="UP000757232">
    <property type="component" value="Unassembled WGS sequence"/>
</dbReference>
<feature type="region of interest" description="Disordered" evidence="1">
    <location>
        <begin position="58"/>
        <end position="87"/>
    </location>
</feature>
<feature type="region of interest" description="Disordered" evidence="1">
    <location>
        <begin position="314"/>
        <end position="333"/>
    </location>
</feature>
<dbReference type="EMBL" id="LNZH02000173">
    <property type="protein sequence ID" value="OCB88705.1"/>
    <property type="molecule type" value="Genomic_DNA"/>
</dbReference>
<accession>A0A9Q5HZ55</accession>
<keyword evidence="3" id="KW-1185">Reference proteome</keyword>
<sequence length="404" mass="44444">MATIVARRVRLPRSTLRYLSSRNFTCSAPVLKKRRPTSSLDTDDLFGSVSTKEGDLFHSSFDLQDTPKSSKAASSFQEPKPRRSKVKPQYEQFDEHYAFLMDRLGPKPVAVHPQVRNRAIKRLLHHSRGPEHLERIMEVLAKWRNDGRTVDEQTAVEIIDRFVAWQPTLLLRLLAERPKYGVTLPNIAEARRILRRLVFYRPPEIAGTPDIEAKKKANAEALKNSVTFAALLPAHGFPKAATEDEVCCALLAQACARNLVFAEALERKKAESGTADAKPTSASIPPAKRAPLGTASTRGLLAISSSLATLLSQSSKAQPLSDPETRPDSESELDAEALAPLKRMSGVTQTPSDERSWISVSLRDVVRALRDVRASNPSLGSAKTNLEVLDKAFGDLNAGKASLV</sequence>
<feature type="compositionally biased region" description="Polar residues" evidence="1">
    <location>
        <begin position="61"/>
        <end position="77"/>
    </location>
</feature>
<protein>
    <submittedName>
        <fullName evidence="2">Uncharacterized protein</fullName>
    </submittedName>
</protein>
<evidence type="ECO:0000313" key="2">
    <source>
        <dbReference type="EMBL" id="OCB88705.1"/>
    </source>
</evidence>